<gene>
    <name evidence="3" type="ORF">B0J12DRAFT_431089</name>
</gene>
<organism evidence="3 4">
    <name type="scientific">Macrophomina phaseolina</name>
    <dbReference type="NCBI Taxonomy" id="35725"/>
    <lineage>
        <taxon>Eukaryota</taxon>
        <taxon>Fungi</taxon>
        <taxon>Dikarya</taxon>
        <taxon>Ascomycota</taxon>
        <taxon>Pezizomycotina</taxon>
        <taxon>Dothideomycetes</taxon>
        <taxon>Dothideomycetes incertae sedis</taxon>
        <taxon>Botryosphaeriales</taxon>
        <taxon>Botryosphaeriaceae</taxon>
        <taxon>Macrophomina</taxon>
    </lineage>
</organism>
<evidence type="ECO:0000313" key="4">
    <source>
        <dbReference type="Proteomes" id="UP000774617"/>
    </source>
</evidence>
<comment type="caution">
    <text evidence="3">The sequence shown here is derived from an EMBL/GenBank/DDBJ whole genome shotgun (WGS) entry which is preliminary data.</text>
</comment>
<evidence type="ECO:0000256" key="1">
    <source>
        <dbReference type="SAM" id="MobiDB-lite"/>
    </source>
</evidence>
<accession>A0ABQ8GHV1</accession>
<feature type="domain" description="Prokaryotic-type class I peptide chain release factors" evidence="2">
    <location>
        <begin position="72"/>
        <end position="199"/>
    </location>
</feature>
<reference evidence="3 4" key="1">
    <citation type="journal article" date="2021" name="Nat. Commun.">
        <title>Genetic determinants of endophytism in the Arabidopsis root mycobiome.</title>
        <authorList>
            <person name="Mesny F."/>
            <person name="Miyauchi S."/>
            <person name="Thiergart T."/>
            <person name="Pickel B."/>
            <person name="Atanasova L."/>
            <person name="Karlsson M."/>
            <person name="Huettel B."/>
            <person name="Barry K.W."/>
            <person name="Haridas S."/>
            <person name="Chen C."/>
            <person name="Bauer D."/>
            <person name="Andreopoulos W."/>
            <person name="Pangilinan J."/>
            <person name="LaButti K."/>
            <person name="Riley R."/>
            <person name="Lipzen A."/>
            <person name="Clum A."/>
            <person name="Drula E."/>
            <person name="Henrissat B."/>
            <person name="Kohler A."/>
            <person name="Grigoriev I.V."/>
            <person name="Martin F.M."/>
            <person name="Hacquard S."/>
        </authorList>
    </citation>
    <scope>NUCLEOTIDE SEQUENCE [LARGE SCALE GENOMIC DNA]</scope>
    <source>
        <strain evidence="3 4">MPI-SDFR-AT-0080</strain>
    </source>
</reference>
<feature type="region of interest" description="Disordered" evidence="1">
    <location>
        <begin position="166"/>
        <end position="211"/>
    </location>
</feature>
<evidence type="ECO:0000313" key="3">
    <source>
        <dbReference type="EMBL" id="KAH7055794.1"/>
    </source>
</evidence>
<name>A0ABQ8GHV1_9PEZI</name>
<dbReference type="InterPro" id="IPR000352">
    <property type="entry name" value="Pep_chain_release_fac_I"/>
</dbReference>
<dbReference type="SUPFAM" id="SSF110916">
    <property type="entry name" value="Peptidyl-tRNA hydrolase domain-like"/>
    <property type="match status" value="1"/>
</dbReference>
<feature type="compositionally biased region" description="Basic residues" evidence="1">
    <location>
        <begin position="192"/>
        <end position="204"/>
    </location>
</feature>
<feature type="compositionally biased region" description="Basic and acidic residues" evidence="1">
    <location>
        <begin position="173"/>
        <end position="191"/>
    </location>
</feature>
<dbReference type="Gene3D" id="3.30.160.20">
    <property type="match status" value="1"/>
</dbReference>
<keyword evidence="3" id="KW-0378">Hydrolase</keyword>
<keyword evidence="4" id="KW-1185">Reference proteome</keyword>
<sequence>MALIFGASAARLLRRPKFHRFARAPASLWPVAAQVLQTQRVCPLATRRQPAAASEEDLAAARKWLQALDSETIPKNICDVSFSRSSGPGGQNVNKVSSKATLRVPLDRLLPLLPAVLHNEIRSSRYYAANSHALVIQSDDSRKQTDNVHACFRKLHQLIVDAGRSAVPGETSEEQKERVQKLEKASNEARLRTKKFNSSKKSARKGGNPDY</sequence>
<proteinExistence type="predicted"/>
<dbReference type="Proteomes" id="UP000774617">
    <property type="component" value="Unassembled WGS sequence"/>
</dbReference>
<dbReference type="PANTHER" id="PTHR11075">
    <property type="entry name" value="PEPTIDE CHAIN RELEASE FACTOR"/>
    <property type="match status" value="1"/>
</dbReference>
<dbReference type="Pfam" id="PF00472">
    <property type="entry name" value="RF-1"/>
    <property type="match status" value="1"/>
</dbReference>
<protein>
    <submittedName>
        <fullName evidence="3">Peptidyl-tRNA hydrolase domain-containing protein</fullName>
    </submittedName>
</protein>
<dbReference type="GO" id="GO:0016787">
    <property type="term" value="F:hydrolase activity"/>
    <property type="evidence" value="ECO:0007669"/>
    <property type="project" value="UniProtKB-KW"/>
</dbReference>
<dbReference type="EMBL" id="JAGTJR010000008">
    <property type="protein sequence ID" value="KAH7055794.1"/>
    <property type="molecule type" value="Genomic_DNA"/>
</dbReference>
<dbReference type="InterPro" id="IPR052104">
    <property type="entry name" value="Mito_Release_Factor_mL62"/>
</dbReference>
<dbReference type="PANTHER" id="PTHR11075:SF54">
    <property type="entry name" value="LARGE RIBOSOMAL SUBUNIT PROTEIN ML62"/>
    <property type="match status" value="1"/>
</dbReference>
<evidence type="ECO:0000259" key="2">
    <source>
        <dbReference type="Pfam" id="PF00472"/>
    </source>
</evidence>